<keyword evidence="2" id="KW-1185">Reference proteome</keyword>
<organism evidence="1 2">
    <name type="scientific">Babesia gibsoni</name>
    <dbReference type="NCBI Taxonomy" id="33632"/>
    <lineage>
        <taxon>Eukaryota</taxon>
        <taxon>Sar</taxon>
        <taxon>Alveolata</taxon>
        <taxon>Apicomplexa</taxon>
        <taxon>Aconoidasida</taxon>
        <taxon>Piroplasmida</taxon>
        <taxon>Babesiidae</taxon>
        <taxon>Babesia</taxon>
    </lineage>
</organism>
<dbReference type="AlphaFoldDB" id="A0AAD8LIH5"/>
<gene>
    <name evidence="1" type="ORF">BgAZ_303170</name>
</gene>
<dbReference type="Proteomes" id="UP001230268">
    <property type="component" value="Unassembled WGS sequence"/>
</dbReference>
<reference evidence="1" key="1">
    <citation type="submission" date="2023-08" db="EMBL/GenBank/DDBJ databases">
        <title>Draft sequence of the Babesia gibsoni genome.</title>
        <authorList>
            <person name="Yamagishi J.Y."/>
            <person name="Xuan X.X."/>
        </authorList>
    </citation>
    <scope>NUCLEOTIDE SEQUENCE</scope>
    <source>
        <strain evidence="1">Azabu</strain>
    </source>
</reference>
<evidence type="ECO:0000313" key="1">
    <source>
        <dbReference type="EMBL" id="KAK1442799.1"/>
    </source>
</evidence>
<dbReference type="EMBL" id="JAVEPI010000003">
    <property type="protein sequence ID" value="KAK1442799.1"/>
    <property type="molecule type" value="Genomic_DNA"/>
</dbReference>
<name>A0AAD8LIH5_BABGI</name>
<accession>A0AAD8LIH5</accession>
<comment type="caution">
    <text evidence="1">The sequence shown here is derived from an EMBL/GenBank/DDBJ whole genome shotgun (WGS) entry which is preliminary data.</text>
</comment>
<protein>
    <submittedName>
        <fullName evidence="1">Uncharacterized protein</fullName>
    </submittedName>
</protein>
<proteinExistence type="predicted"/>
<sequence>MTIFGHGTSDVLNSRTSPVLSPNRWALNGKGSSHYLNSDVLGSNDQSLFSSRRRQYGTSRYHSDLLPPASDSLDITGKAYDGLHGSTPELRALRSRILDSPGYSSALDVPTYLRSVDTRRPTLTPKRSVNIGKETTTPGRAIDFLNDDNAFRFSSPLLSGQRGKSYLRSRSTVPDLKIGSYTPYTQDKYADNNISNIDRKYDSLSLYKTSPTRSRINIHATDDILNRIKRGLSECESITKRLDRQYGEYRPQSQQVDYSERVFPRVLAENLFSNRSNAVPRYLNNGNANKTSLLNSSEEIYHNADSGEREQSKSTLARILENIKRIRSRGLFSDSEPLGKRRFVEVDKEELEVPRSNVQKSLTLDVDAIQQKIKRQKRALLSQRSFGRFD</sequence>
<evidence type="ECO:0000313" key="2">
    <source>
        <dbReference type="Proteomes" id="UP001230268"/>
    </source>
</evidence>